<evidence type="ECO:0000256" key="3">
    <source>
        <dbReference type="ARBA" id="ARBA00022763"/>
    </source>
</evidence>
<gene>
    <name evidence="11" type="ORF">SAMN02745111_00132</name>
</gene>
<dbReference type="GO" id="GO:0003684">
    <property type="term" value="F:damaged DNA binding"/>
    <property type="evidence" value="ECO:0007669"/>
    <property type="project" value="InterPro"/>
</dbReference>
<keyword evidence="3" id="KW-0227">DNA damage</keyword>
<comment type="similarity">
    <text evidence="1">Belongs to the type-1 OGG1 family.</text>
</comment>
<name>A0A1T4V5Z8_9FIRM</name>
<evidence type="ECO:0000256" key="2">
    <source>
        <dbReference type="ARBA" id="ARBA00012720"/>
    </source>
</evidence>
<evidence type="ECO:0000256" key="1">
    <source>
        <dbReference type="ARBA" id="ARBA00010679"/>
    </source>
</evidence>
<keyword evidence="6 11" id="KW-0456">Lyase</keyword>
<dbReference type="STRING" id="39495.SAMN02745111_00132"/>
<dbReference type="AlphaFoldDB" id="A0A1T4V5Z8"/>
<comment type="catalytic activity">
    <reaction evidence="9">
        <text>2'-deoxyribonucleotide-(2'-deoxyribose 5'-phosphate)-2'-deoxyribonucleotide-DNA = a 3'-end 2'-deoxyribonucleotide-(2,3-dehydro-2,3-deoxyribose 5'-phosphate)-DNA + a 5'-end 5'-phospho-2'-deoxyribonucleoside-DNA + H(+)</text>
        <dbReference type="Rhea" id="RHEA:66592"/>
        <dbReference type="Rhea" id="RHEA-COMP:13180"/>
        <dbReference type="Rhea" id="RHEA-COMP:16897"/>
        <dbReference type="Rhea" id="RHEA-COMP:17067"/>
        <dbReference type="ChEBI" id="CHEBI:15378"/>
        <dbReference type="ChEBI" id="CHEBI:136412"/>
        <dbReference type="ChEBI" id="CHEBI:157695"/>
        <dbReference type="ChEBI" id="CHEBI:167181"/>
        <dbReference type="EC" id="4.2.99.18"/>
    </reaction>
</comment>
<dbReference type="SUPFAM" id="SSF55945">
    <property type="entry name" value="TATA-box binding protein-like"/>
    <property type="match status" value="1"/>
</dbReference>
<evidence type="ECO:0000256" key="8">
    <source>
        <dbReference type="ARBA" id="ARBA00023295"/>
    </source>
</evidence>
<dbReference type="EC" id="4.2.99.18" evidence="2"/>
<evidence type="ECO:0000256" key="7">
    <source>
        <dbReference type="ARBA" id="ARBA00023268"/>
    </source>
</evidence>
<dbReference type="OrthoDB" id="9798522at2"/>
<dbReference type="InterPro" id="IPR012904">
    <property type="entry name" value="OGG_N"/>
</dbReference>
<evidence type="ECO:0000256" key="4">
    <source>
        <dbReference type="ARBA" id="ARBA00022801"/>
    </source>
</evidence>
<dbReference type="GO" id="GO:0006289">
    <property type="term" value="P:nucleotide-excision repair"/>
    <property type="evidence" value="ECO:0007669"/>
    <property type="project" value="InterPro"/>
</dbReference>
<keyword evidence="8" id="KW-0326">Glycosidase</keyword>
<dbReference type="Pfam" id="PF00730">
    <property type="entry name" value="HhH-GPD"/>
    <property type="match status" value="1"/>
</dbReference>
<dbReference type="Gene3D" id="1.10.340.30">
    <property type="entry name" value="Hypothetical protein, domain 2"/>
    <property type="match status" value="1"/>
</dbReference>
<dbReference type="PANTHER" id="PTHR10242">
    <property type="entry name" value="8-OXOGUANINE DNA GLYCOSYLASE"/>
    <property type="match status" value="1"/>
</dbReference>
<reference evidence="11 12" key="1">
    <citation type="submission" date="2017-02" db="EMBL/GenBank/DDBJ databases">
        <authorList>
            <person name="Peterson S.W."/>
        </authorList>
    </citation>
    <scope>NUCLEOTIDE SEQUENCE [LARGE SCALE GENOMIC DNA]</scope>
    <source>
        <strain evidence="11 12">ATCC 35992</strain>
    </source>
</reference>
<dbReference type="RefSeq" id="WP_078765024.1">
    <property type="nucleotide sequence ID" value="NZ_FUXZ01000002.1"/>
</dbReference>
<dbReference type="CDD" id="cd00056">
    <property type="entry name" value="ENDO3c"/>
    <property type="match status" value="1"/>
</dbReference>
<evidence type="ECO:0000256" key="9">
    <source>
        <dbReference type="ARBA" id="ARBA00044632"/>
    </source>
</evidence>
<dbReference type="Gene3D" id="3.30.310.260">
    <property type="match status" value="1"/>
</dbReference>
<dbReference type="InterPro" id="IPR052054">
    <property type="entry name" value="Oxidative_DNA_repair_enzyme"/>
</dbReference>
<dbReference type="EMBL" id="FUXZ01000002">
    <property type="protein sequence ID" value="SKA59961.1"/>
    <property type="molecule type" value="Genomic_DNA"/>
</dbReference>
<dbReference type="Pfam" id="PF07934">
    <property type="entry name" value="OGG_N"/>
    <property type="match status" value="1"/>
</dbReference>
<accession>A0A1T4V5Z8</accession>
<feature type="domain" description="HhH-GPD" evidence="10">
    <location>
        <begin position="121"/>
        <end position="300"/>
    </location>
</feature>
<evidence type="ECO:0000313" key="11">
    <source>
        <dbReference type="EMBL" id="SKA59961.1"/>
    </source>
</evidence>
<keyword evidence="7" id="KW-0511">Multifunctional enzyme</keyword>
<dbReference type="InterPro" id="IPR003265">
    <property type="entry name" value="HhH-GPD_domain"/>
</dbReference>
<dbReference type="SUPFAM" id="SSF48150">
    <property type="entry name" value="DNA-glycosylase"/>
    <property type="match status" value="1"/>
</dbReference>
<dbReference type="Gene3D" id="1.10.1670.10">
    <property type="entry name" value="Helix-hairpin-Helix base-excision DNA repair enzymes (C-terminal)"/>
    <property type="match status" value="1"/>
</dbReference>
<keyword evidence="12" id="KW-1185">Reference proteome</keyword>
<sequence length="306" mass="35584">MNIIINNEYITFENLSDFDLGQTLECGQCFHFEKIDEDEYAFVAYDNLYVGKQKEDKLIVQTFRPGDVSQLVNYLDLNRDYAKIKKELLKRDNKLKAAIHEKGEVRILNQEFSETLMSFIISQNKQIPHIKKIVADISKKYGAYLGSANGSDFYSFPDIKTLSKIEINDYKELKTGFRAPYLYDASVKLNSYVDELNIVNKERAEIDNIIKRDIFGQLNVNEAREKLKEIKGVGDKVANCVNLFSLSYRNAFPIDVWIKRIMEDIYFKNEVSKEEIQEYAEKLYGELGGYAQQYLFFYGRDKGLGK</sequence>
<dbReference type="InterPro" id="IPR023170">
    <property type="entry name" value="HhH_base_excis_C"/>
</dbReference>
<dbReference type="GO" id="GO:0006284">
    <property type="term" value="P:base-excision repair"/>
    <property type="evidence" value="ECO:0007669"/>
    <property type="project" value="InterPro"/>
</dbReference>
<dbReference type="InterPro" id="IPR011257">
    <property type="entry name" value="DNA_glycosylase"/>
</dbReference>
<dbReference type="SMART" id="SM00478">
    <property type="entry name" value="ENDO3c"/>
    <property type="match status" value="1"/>
</dbReference>
<organism evidence="11 12">
    <name type="scientific">Eubacterium uniforme</name>
    <dbReference type="NCBI Taxonomy" id="39495"/>
    <lineage>
        <taxon>Bacteria</taxon>
        <taxon>Bacillati</taxon>
        <taxon>Bacillota</taxon>
        <taxon>Clostridia</taxon>
        <taxon>Eubacteriales</taxon>
        <taxon>Eubacteriaceae</taxon>
        <taxon>Eubacterium</taxon>
    </lineage>
</organism>
<dbReference type="PANTHER" id="PTHR10242:SF2">
    <property type="entry name" value="N-GLYCOSYLASE_DNA LYASE"/>
    <property type="match status" value="1"/>
</dbReference>
<keyword evidence="5" id="KW-0234">DNA repair</keyword>
<protein>
    <recommendedName>
        <fullName evidence="2">DNA-(apurinic or apyrimidinic site) lyase</fullName>
        <ecNumber evidence="2">4.2.99.18</ecNumber>
    </recommendedName>
</protein>
<dbReference type="Proteomes" id="UP000190814">
    <property type="component" value="Unassembled WGS sequence"/>
</dbReference>
<evidence type="ECO:0000256" key="5">
    <source>
        <dbReference type="ARBA" id="ARBA00023204"/>
    </source>
</evidence>
<evidence type="ECO:0000259" key="10">
    <source>
        <dbReference type="SMART" id="SM00478"/>
    </source>
</evidence>
<keyword evidence="4" id="KW-0378">Hydrolase</keyword>
<evidence type="ECO:0000256" key="6">
    <source>
        <dbReference type="ARBA" id="ARBA00023239"/>
    </source>
</evidence>
<dbReference type="GO" id="GO:0008534">
    <property type="term" value="F:oxidized purine nucleobase lesion DNA N-glycosylase activity"/>
    <property type="evidence" value="ECO:0007669"/>
    <property type="project" value="InterPro"/>
</dbReference>
<dbReference type="GO" id="GO:0140078">
    <property type="term" value="F:class I DNA-(apurinic or apyrimidinic site) endonuclease activity"/>
    <property type="evidence" value="ECO:0007669"/>
    <property type="project" value="UniProtKB-EC"/>
</dbReference>
<proteinExistence type="inferred from homology"/>
<evidence type="ECO:0000313" key="12">
    <source>
        <dbReference type="Proteomes" id="UP000190814"/>
    </source>
</evidence>